<protein>
    <submittedName>
        <fullName evidence="2">Uncharacterized protein</fullName>
    </submittedName>
</protein>
<feature type="region of interest" description="Disordered" evidence="1">
    <location>
        <begin position="1"/>
        <end position="20"/>
    </location>
</feature>
<sequence>MAQHRTTPQRSSTSIPPNQCYRAVRGQRIRHAPHRAPHLGQRGQ</sequence>
<dbReference type="EMBL" id="GBRH01273807">
    <property type="protein sequence ID" value="JAD24088.1"/>
    <property type="molecule type" value="Transcribed_RNA"/>
</dbReference>
<accession>A0A0A8YEM4</accession>
<organism evidence="2">
    <name type="scientific">Arundo donax</name>
    <name type="common">Giant reed</name>
    <name type="synonym">Donax arundinaceus</name>
    <dbReference type="NCBI Taxonomy" id="35708"/>
    <lineage>
        <taxon>Eukaryota</taxon>
        <taxon>Viridiplantae</taxon>
        <taxon>Streptophyta</taxon>
        <taxon>Embryophyta</taxon>
        <taxon>Tracheophyta</taxon>
        <taxon>Spermatophyta</taxon>
        <taxon>Magnoliopsida</taxon>
        <taxon>Liliopsida</taxon>
        <taxon>Poales</taxon>
        <taxon>Poaceae</taxon>
        <taxon>PACMAD clade</taxon>
        <taxon>Arundinoideae</taxon>
        <taxon>Arundineae</taxon>
        <taxon>Arundo</taxon>
    </lineage>
</organism>
<evidence type="ECO:0000313" key="2">
    <source>
        <dbReference type="EMBL" id="JAD24088.1"/>
    </source>
</evidence>
<reference evidence="2" key="1">
    <citation type="submission" date="2014-09" db="EMBL/GenBank/DDBJ databases">
        <authorList>
            <person name="Magalhaes I.L.F."/>
            <person name="Oliveira U."/>
            <person name="Santos F.R."/>
            <person name="Vidigal T.H.D.A."/>
            <person name="Brescovit A.D."/>
            <person name="Santos A.J."/>
        </authorList>
    </citation>
    <scope>NUCLEOTIDE SEQUENCE</scope>
    <source>
        <tissue evidence="2">Shoot tissue taken approximately 20 cm above the soil surface</tissue>
    </source>
</reference>
<feature type="compositionally biased region" description="Polar residues" evidence="1">
    <location>
        <begin position="1"/>
        <end position="17"/>
    </location>
</feature>
<dbReference type="AlphaFoldDB" id="A0A0A8YEM4"/>
<evidence type="ECO:0000256" key="1">
    <source>
        <dbReference type="SAM" id="MobiDB-lite"/>
    </source>
</evidence>
<proteinExistence type="predicted"/>
<reference evidence="2" key="2">
    <citation type="journal article" date="2015" name="Data Brief">
        <title>Shoot transcriptome of the giant reed, Arundo donax.</title>
        <authorList>
            <person name="Barrero R.A."/>
            <person name="Guerrero F.D."/>
            <person name="Moolhuijzen P."/>
            <person name="Goolsby J.A."/>
            <person name="Tidwell J."/>
            <person name="Bellgard S.E."/>
            <person name="Bellgard M.I."/>
        </authorList>
    </citation>
    <scope>NUCLEOTIDE SEQUENCE</scope>
    <source>
        <tissue evidence="2">Shoot tissue taken approximately 20 cm above the soil surface</tissue>
    </source>
</reference>
<name>A0A0A8YEM4_ARUDO</name>